<evidence type="ECO:0000313" key="2">
    <source>
        <dbReference type="Proteomes" id="UP000004384"/>
    </source>
</evidence>
<name>C6R9X2_9CORY</name>
<evidence type="ECO:0000313" key="1">
    <source>
        <dbReference type="EMBL" id="EET76873.1"/>
    </source>
</evidence>
<gene>
    <name evidence="1" type="ORF">CORTU0001_1391</name>
</gene>
<sequence>MLINSVFCLVLAASRHRGAVLGIIGHWCDATRPWGPLC</sequence>
<comment type="caution">
    <text evidence="1">The sequence shown here is derived from an EMBL/GenBank/DDBJ whole genome shotgun (WGS) entry which is preliminary data.</text>
</comment>
<dbReference type="EMBL" id="ACVP01000023">
    <property type="protein sequence ID" value="EET76873.1"/>
    <property type="molecule type" value="Genomic_DNA"/>
</dbReference>
<proteinExistence type="predicted"/>
<protein>
    <submittedName>
        <fullName evidence="1">Uncharacterized protein</fullName>
    </submittedName>
</protein>
<dbReference type="Proteomes" id="UP000004384">
    <property type="component" value="Unassembled WGS sequence"/>
</dbReference>
<reference evidence="1 2" key="1">
    <citation type="submission" date="2009-06" db="EMBL/GenBank/DDBJ databases">
        <authorList>
            <person name="Dodson R."/>
            <person name="Sebastian Y."/>
            <person name="Madupu R."/>
            <person name="Durkin A.S."/>
            <person name="Torralba M."/>
            <person name="Methe B."/>
            <person name="Sutton G.G."/>
            <person name="Strausberg R.L."/>
            <person name="Nelson K.E."/>
        </authorList>
    </citation>
    <scope>NUCLEOTIDE SEQUENCE [LARGE SCALE GENOMIC DNA]</scope>
    <source>
        <strain evidence="1 2">SK141</strain>
    </source>
</reference>
<accession>C6R9X2</accession>
<organism evidence="1 2">
    <name type="scientific">Corynebacterium tuberculostearicum SK141</name>
    <dbReference type="NCBI Taxonomy" id="553206"/>
    <lineage>
        <taxon>Bacteria</taxon>
        <taxon>Bacillati</taxon>
        <taxon>Actinomycetota</taxon>
        <taxon>Actinomycetes</taxon>
        <taxon>Mycobacteriales</taxon>
        <taxon>Corynebacteriaceae</taxon>
        <taxon>Corynebacterium</taxon>
    </lineage>
</organism>
<dbReference type="AlphaFoldDB" id="C6R9X2"/>